<dbReference type="PANTHER" id="PTHR32322">
    <property type="entry name" value="INNER MEMBRANE TRANSPORTER"/>
    <property type="match status" value="1"/>
</dbReference>
<evidence type="ECO:0000259" key="6">
    <source>
        <dbReference type="Pfam" id="PF00892"/>
    </source>
</evidence>
<organism evidence="7">
    <name type="scientific">bioreactor metagenome</name>
    <dbReference type="NCBI Taxonomy" id="1076179"/>
    <lineage>
        <taxon>unclassified sequences</taxon>
        <taxon>metagenomes</taxon>
        <taxon>ecological metagenomes</taxon>
    </lineage>
</organism>
<keyword evidence="4 5" id="KW-0472">Membrane</keyword>
<protein>
    <recommendedName>
        <fullName evidence="6">EamA domain-containing protein</fullName>
    </recommendedName>
</protein>
<feature type="transmembrane region" description="Helical" evidence="5">
    <location>
        <begin position="62"/>
        <end position="81"/>
    </location>
</feature>
<dbReference type="SUPFAM" id="SSF103481">
    <property type="entry name" value="Multidrug resistance efflux transporter EmrE"/>
    <property type="match status" value="1"/>
</dbReference>
<evidence type="ECO:0000256" key="3">
    <source>
        <dbReference type="ARBA" id="ARBA00022989"/>
    </source>
</evidence>
<dbReference type="AlphaFoldDB" id="A0A645DGG3"/>
<feature type="domain" description="EamA" evidence="6">
    <location>
        <begin position="2"/>
        <end position="104"/>
    </location>
</feature>
<evidence type="ECO:0000256" key="4">
    <source>
        <dbReference type="ARBA" id="ARBA00023136"/>
    </source>
</evidence>
<reference evidence="7" key="1">
    <citation type="submission" date="2019-08" db="EMBL/GenBank/DDBJ databases">
        <authorList>
            <person name="Kucharzyk K."/>
            <person name="Murdoch R.W."/>
            <person name="Higgins S."/>
            <person name="Loffler F."/>
        </authorList>
    </citation>
    <scope>NUCLEOTIDE SEQUENCE</scope>
</reference>
<evidence type="ECO:0000313" key="7">
    <source>
        <dbReference type="EMBL" id="MPM88128.1"/>
    </source>
</evidence>
<dbReference type="InterPro" id="IPR050638">
    <property type="entry name" value="AA-Vitamin_Transporters"/>
</dbReference>
<proteinExistence type="predicted"/>
<comment type="subcellular location">
    <subcellularLocation>
        <location evidence="1">Membrane</location>
        <topology evidence="1">Multi-pass membrane protein</topology>
    </subcellularLocation>
</comment>
<dbReference type="InterPro" id="IPR000620">
    <property type="entry name" value="EamA_dom"/>
</dbReference>
<gene>
    <name evidence="7" type="ORF">SDC9_135229</name>
</gene>
<name>A0A645DGG3_9ZZZZ</name>
<dbReference type="PANTHER" id="PTHR32322:SF2">
    <property type="entry name" value="EAMA DOMAIN-CONTAINING PROTEIN"/>
    <property type="match status" value="1"/>
</dbReference>
<evidence type="ECO:0000256" key="2">
    <source>
        <dbReference type="ARBA" id="ARBA00022692"/>
    </source>
</evidence>
<dbReference type="GO" id="GO:0016020">
    <property type="term" value="C:membrane"/>
    <property type="evidence" value="ECO:0007669"/>
    <property type="project" value="UniProtKB-SubCell"/>
</dbReference>
<keyword evidence="3 5" id="KW-1133">Transmembrane helix</keyword>
<dbReference type="EMBL" id="VSSQ01035808">
    <property type="protein sequence ID" value="MPM88128.1"/>
    <property type="molecule type" value="Genomic_DNA"/>
</dbReference>
<accession>A0A645DGG3</accession>
<dbReference type="InterPro" id="IPR037185">
    <property type="entry name" value="EmrE-like"/>
</dbReference>
<feature type="transmembrane region" description="Helical" evidence="5">
    <location>
        <begin position="87"/>
        <end position="105"/>
    </location>
</feature>
<evidence type="ECO:0000256" key="5">
    <source>
        <dbReference type="SAM" id="Phobius"/>
    </source>
</evidence>
<dbReference type="Pfam" id="PF00892">
    <property type="entry name" value="EamA"/>
    <property type="match status" value="1"/>
</dbReference>
<dbReference type="Gene3D" id="1.10.3730.20">
    <property type="match status" value="1"/>
</dbReference>
<sequence>MFFVIASGWIFCSIPLFVHGLHDISYLDVAGWGSVAFLGVLCSAVAYVFWYDALKALPASEVGVFLYLNPIVAVSVAWLFLGEPLLFSSLLGGLLVLVGVGIVNYHKKN</sequence>
<comment type="caution">
    <text evidence="7">The sequence shown here is derived from an EMBL/GenBank/DDBJ whole genome shotgun (WGS) entry which is preliminary data.</text>
</comment>
<evidence type="ECO:0000256" key="1">
    <source>
        <dbReference type="ARBA" id="ARBA00004141"/>
    </source>
</evidence>
<keyword evidence="2 5" id="KW-0812">Transmembrane</keyword>
<feature type="transmembrane region" description="Helical" evidence="5">
    <location>
        <begin position="30"/>
        <end position="50"/>
    </location>
</feature>